<dbReference type="EC" id="1.2.1.11" evidence="6 15"/>
<gene>
    <name evidence="15" type="primary">asd</name>
    <name evidence="17" type="ORF">AAD027_06795</name>
</gene>
<dbReference type="EMBL" id="JBBWWT010000002">
    <property type="protein sequence ID" value="MEL1264077.1"/>
    <property type="molecule type" value="Genomic_DNA"/>
</dbReference>
<evidence type="ECO:0000256" key="3">
    <source>
        <dbReference type="ARBA" id="ARBA00005097"/>
    </source>
</evidence>
<dbReference type="InterPro" id="IPR012280">
    <property type="entry name" value="Semialdhyde_DH_dimer_dom"/>
</dbReference>
<dbReference type="Gene3D" id="3.30.360.10">
    <property type="entry name" value="Dihydrodipicolinate Reductase, domain 2"/>
    <property type="match status" value="1"/>
</dbReference>
<evidence type="ECO:0000256" key="4">
    <source>
        <dbReference type="ARBA" id="ARBA00010584"/>
    </source>
</evidence>
<dbReference type="Pfam" id="PF02774">
    <property type="entry name" value="Semialdhyde_dhC"/>
    <property type="match status" value="1"/>
</dbReference>
<feature type="binding site" evidence="15">
    <location>
        <position position="104"/>
    </location>
    <ligand>
        <name>phosphate</name>
        <dbReference type="ChEBI" id="CHEBI:43474"/>
    </ligand>
</feature>
<dbReference type="Proteomes" id="UP001459204">
    <property type="component" value="Unassembled WGS sequence"/>
</dbReference>
<evidence type="ECO:0000259" key="16">
    <source>
        <dbReference type="SMART" id="SM00859"/>
    </source>
</evidence>
<keyword evidence="7 15" id="KW-0028">Amino-acid biosynthesis</keyword>
<feature type="binding site" evidence="15">
    <location>
        <position position="240"/>
    </location>
    <ligand>
        <name>substrate</name>
    </ligand>
</feature>
<dbReference type="NCBIfam" id="NF005957">
    <property type="entry name" value="PRK08040.1"/>
    <property type="match status" value="1"/>
</dbReference>
<feature type="active site" description="Acyl-thioester intermediate" evidence="15">
    <location>
        <position position="134"/>
    </location>
</feature>
<reference evidence="17 18" key="1">
    <citation type="submission" date="2024-04" db="EMBL/GenBank/DDBJ databases">
        <title>Draft genome sequence of Pseudoxanthomonas putridarboris WD12.</title>
        <authorList>
            <person name="Oh J."/>
        </authorList>
    </citation>
    <scope>NUCLEOTIDE SEQUENCE [LARGE SCALE GENOMIC DNA]</scope>
    <source>
        <strain evidence="17 18">WD12</strain>
    </source>
</reference>
<evidence type="ECO:0000256" key="7">
    <source>
        <dbReference type="ARBA" id="ARBA00022605"/>
    </source>
</evidence>
<feature type="binding site" evidence="15">
    <location>
        <begin position="16"/>
        <end position="19"/>
    </location>
    <ligand>
        <name>NADP(+)</name>
        <dbReference type="ChEBI" id="CHEBI:58349"/>
    </ligand>
</feature>
<dbReference type="HAMAP" id="MF_02121">
    <property type="entry name" value="ASADH"/>
    <property type="match status" value="1"/>
</dbReference>
<dbReference type="SUPFAM" id="SSF51735">
    <property type="entry name" value="NAD(P)-binding Rossmann-fold domains"/>
    <property type="match status" value="1"/>
</dbReference>
<keyword evidence="9 15" id="KW-0521">NADP</keyword>
<comment type="similarity">
    <text evidence="4 15">Belongs to the aspartate-semialdehyde dehydrogenase family.</text>
</comment>
<feature type="domain" description="Semialdehyde dehydrogenase NAD-binding" evidence="16">
    <location>
        <begin position="9"/>
        <end position="124"/>
    </location>
</feature>
<dbReference type="InterPro" id="IPR036291">
    <property type="entry name" value="NAD(P)-bd_dom_sf"/>
</dbReference>
<dbReference type="PIRSF" id="PIRSF000148">
    <property type="entry name" value="ASA_dh"/>
    <property type="match status" value="1"/>
</dbReference>
<evidence type="ECO:0000313" key="18">
    <source>
        <dbReference type="Proteomes" id="UP001459204"/>
    </source>
</evidence>
<keyword evidence="13 15" id="KW-0486">Methionine biosynthesis</keyword>
<comment type="pathway">
    <text evidence="1 15">Amino-acid biosynthesis; L-methionine biosynthesis via de novo pathway; L-homoserine from L-aspartate: step 2/3.</text>
</comment>
<comment type="caution">
    <text evidence="15">Lacks conserved residue(s) required for the propagation of feature annotation.</text>
</comment>
<name>A0ABU9J0D5_9GAMM</name>
<evidence type="ECO:0000256" key="12">
    <source>
        <dbReference type="ARBA" id="ARBA00023154"/>
    </source>
</evidence>
<feature type="binding site" evidence="15">
    <location>
        <begin position="44"/>
        <end position="45"/>
    </location>
    <ligand>
        <name>NADP(+)</name>
        <dbReference type="ChEBI" id="CHEBI:58349"/>
    </ligand>
</feature>
<feature type="active site" description="Proton acceptor" evidence="15">
    <location>
        <position position="247"/>
    </location>
</feature>
<dbReference type="GO" id="GO:0004073">
    <property type="term" value="F:aspartate-semialdehyde dehydrogenase activity"/>
    <property type="evidence" value="ECO:0007669"/>
    <property type="project" value="UniProtKB-EC"/>
</dbReference>
<comment type="subunit">
    <text evidence="5 15">Homodimer.</text>
</comment>
<evidence type="ECO:0000256" key="13">
    <source>
        <dbReference type="ARBA" id="ARBA00023167"/>
    </source>
</evidence>
<protein>
    <recommendedName>
        <fullName evidence="6 15">Aspartate-semialdehyde dehydrogenase</fullName>
        <shortName evidence="15">ASA dehydrogenase</shortName>
        <shortName evidence="15">ASADH</shortName>
        <ecNumber evidence="6 15">1.2.1.11</ecNumber>
    </recommendedName>
    <alternativeName>
        <fullName evidence="15">Aspartate-beta-semialdehyde dehydrogenase</fullName>
    </alternativeName>
</protein>
<comment type="caution">
    <text evidence="17">The sequence shown here is derived from an EMBL/GenBank/DDBJ whole genome shotgun (WGS) entry which is preliminary data.</text>
</comment>
<keyword evidence="8 15" id="KW-0791">Threonine biosynthesis</keyword>
<keyword evidence="12 15" id="KW-0457">Lysine biosynthesis</keyword>
<dbReference type="InterPro" id="IPR000534">
    <property type="entry name" value="Semialdehyde_DH_NAD-bd"/>
</dbReference>
<sequence length="341" mass="36619">MSNQNRTFTVAVVGATGAVGETMLSILAERDFPVGKLVALASERSAGGTIEYNGEKIAVQDLATFDPAGVDIALFSAGGGVSKEYAPKFAAAGAVVIDNSSAFRYDDDVPLVVSEVNPEQVQNRPRGIIANPNCSTMQMLVALAPIHRKVGIERINVATYQSVSGGGRSALEELGKQTGQLLNFQEIDPQRFPVQIAFNLIPHIDDFLDNGFTKEEMKLVWETRKILGDDSIQVNPTAVRVPVFYGHSEAVNIETKTKITPEEARALLEAAPGVEVVDDRKPGGYPTPVTHASGTDPVYVGRIRDDFSHPRGLNLWIVSDNIRKGAALNAVQLAELVAKNG</sequence>
<dbReference type="NCBIfam" id="NF004224">
    <property type="entry name" value="PRK05671.1"/>
    <property type="match status" value="1"/>
</dbReference>
<organism evidence="17 18">
    <name type="scientific">Pseudoxanthomonas putridarboris</name>
    <dbReference type="NCBI Taxonomy" id="752605"/>
    <lineage>
        <taxon>Bacteria</taxon>
        <taxon>Pseudomonadati</taxon>
        <taxon>Pseudomonadota</taxon>
        <taxon>Gammaproteobacteria</taxon>
        <taxon>Lysobacterales</taxon>
        <taxon>Lysobacteraceae</taxon>
        <taxon>Pseudoxanthomonas</taxon>
    </lineage>
</organism>
<dbReference type="CDD" id="cd18131">
    <property type="entry name" value="ASADH_C_bac_euk_like"/>
    <property type="match status" value="1"/>
</dbReference>
<dbReference type="NCBIfam" id="TIGR01296">
    <property type="entry name" value="asd_B"/>
    <property type="match status" value="1"/>
</dbReference>
<dbReference type="Pfam" id="PF01118">
    <property type="entry name" value="Semialdhyde_dh"/>
    <property type="match status" value="1"/>
</dbReference>
<dbReference type="SUPFAM" id="SSF55347">
    <property type="entry name" value="Glyceraldehyde-3-phosphate dehydrogenase-like, C-terminal domain"/>
    <property type="match status" value="1"/>
</dbReference>
<comment type="function">
    <text evidence="15">Catalyzes the NADPH-dependent formation of L-aspartate-semialdehyde (L-ASA) by the reductive dephosphorylation of L-aspartyl-4-phosphate.</text>
</comment>
<evidence type="ECO:0000256" key="2">
    <source>
        <dbReference type="ARBA" id="ARBA00005076"/>
    </source>
</evidence>
<evidence type="ECO:0000256" key="6">
    <source>
        <dbReference type="ARBA" id="ARBA00013120"/>
    </source>
</evidence>
<feature type="binding site" evidence="15">
    <location>
        <position position="161"/>
    </location>
    <ligand>
        <name>substrate</name>
    </ligand>
</feature>
<dbReference type="PANTHER" id="PTHR46278:SF2">
    <property type="entry name" value="ASPARTATE-SEMIALDEHYDE DEHYDROGENASE"/>
    <property type="match status" value="1"/>
</dbReference>
<dbReference type="InterPro" id="IPR005986">
    <property type="entry name" value="Asp_semialdehyde_DH_beta"/>
</dbReference>
<evidence type="ECO:0000313" key="17">
    <source>
        <dbReference type="EMBL" id="MEL1264077.1"/>
    </source>
</evidence>
<comment type="catalytic activity">
    <reaction evidence="14 15">
        <text>L-aspartate 4-semialdehyde + phosphate + NADP(+) = 4-phospho-L-aspartate + NADPH + H(+)</text>
        <dbReference type="Rhea" id="RHEA:24284"/>
        <dbReference type="ChEBI" id="CHEBI:15378"/>
        <dbReference type="ChEBI" id="CHEBI:43474"/>
        <dbReference type="ChEBI" id="CHEBI:57535"/>
        <dbReference type="ChEBI" id="CHEBI:57783"/>
        <dbReference type="ChEBI" id="CHEBI:58349"/>
        <dbReference type="ChEBI" id="CHEBI:537519"/>
        <dbReference type="EC" id="1.2.1.11"/>
    </reaction>
</comment>
<dbReference type="Gene3D" id="3.40.50.720">
    <property type="entry name" value="NAD(P)-binding Rossmann-like Domain"/>
    <property type="match status" value="1"/>
</dbReference>
<evidence type="ECO:0000256" key="1">
    <source>
        <dbReference type="ARBA" id="ARBA00005021"/>
    </source>
</evidence>
<dbReference type="CDD" id="cd02316">
    <property type="entry name" value="VcASADH2_like_N"/>
    <property type="match status" value="1"/>
</dbReference>
<dbReference type="PANTHER" id="PTHR46278">
    <property type="entry name" value="DEHYDROGENASE, PUTATIVE-RELATED"/>
    <property type="match status" value="1"/>
</dbReference>
<comment type="pathway">
    <text evidence="2 15">Amino-acid biosynthesis; L-lysine biosynthesis via DAP pathway; (S)-tetrahydrodipicolinate from L-aspartate: step 2/4.</text>
</comment>
<evidence type="ECO:0000256" key="11">
    <source>
        <dbReference type="ARBA" id="ARBA00023002"/>
    </source>
</evidence>
<evidence type="ECO:0000256" key="8">
    <source>
        <dbReference type="ARBA" id="ARBA00022697"/>
    </source>
</evidence>
<keyword evidence="10 15" id="KW-0220">Diaminopimelate biosynthesis</keyword>
<evidence type="ECO:0000256" key="14">
    <source>
        <dbReference type="ARBA" id="ARBA00047891"/>
    </source>
</evidence>
<dbReference type="RefSeq" id="WP_341725252.1">
    <property type="nucleotide sequence ID" value="NZ_JBBWWT010000002.1"/>
</dbReference>
<dbReference type="SMART" id="SM00859">
    <property type="entry name" value="Semialdhyde_dh"/>
    <property type="match status" value="1"/>
</dbReference>
<feature type="binding site" evidence="15">
    <location>
        <begin position="164"/>
        <end position="165"/>
    </location>
    <ligand>
        <name>NADP(+)</name>
        <dbReference type="ChEBI" id="CHEBI:58349"/>
    </ligand>
</feature>
<keyword evidence="18" id="KW-1185">Reference proteome</keyword>
<accession>A0ABU9J0D5</accession>
<proteinExistence type="inferred from homology"/>
<evidence type="ECO:0000256" key="15">
    <source>
        <dbReference type="HAMAP-Rule" id="MF_02121"/>
    </source>
</evidence>
<evidence type="ECO:0000256" key="10">
    <source>
        <dbReference type="ARBA" id="ARBA00022915"/>
    </source>
</evidence>
<dbReference type="InterPro" id="IPR012080">
    <property type="entry name" value="Asp_semialdehyde_DH"/>
</dbReference>
<evidence type="ECO:0000256" key="5">
    <source>
        <dbReference type="ARBA" id="ARBA00011738"/>
    </source>
</evidence>
<feature type="binding site" evidence="15">
    <location>
        <position position="321"/>
    </location>
    <ligand>
        <name>NADP(+)</name>
        <dbReference type="ChEBI" id="CHEBI:58349"/>
    </ligand>
</feature>
<comment type="pathway">
    <text evidence="3 15">Amino-acid biosynthesis; L-threonine biosynthesis; L-threonine from L-aspartate: step 2/5.</text>
</comment>
<evidence type="ECO:0000256" key="9">
    <source>
        <dbReference type="ARBA" id="ARBA00022857"/>
    </source>
</evidence>
<keyword evidence="11 15" id="KW-0560">Oxidoreductase</keyword>
<dbReference type="NCBIfam" id="NF011456">
    <property type="entry name" value="PRK14874.1"/>
    <property type="match status" value="1"/>
</dbReference>